<feature type="compositionally biased region" description="Low complexity" evidence="1">
    <location>
        <begin position="98"/>
        <end position="108"/>
    </location>
</feature>
<reference evidence="2 3" key="1">
    <citation type="submission" date="2017-09" db="EMBL/GenBank/DDBJ databases">
        <title>Depth-based differentiation of microbial function through sediment-hosted aquifers and enrichment of novel symbionts in the deep terrestrial subsurface.</title>
        <authorList>
            <person name="Probst A.J."/>
            <person name="Ladd B."/>
            <person name="Jarett J.K."/>
            <person name="Geller-Mcgrath D.E."/>
            <person name="Sieber C.M."/>
            <person name="Emerson J.B."/>
            <person name="Anantharaman K."/>
            <person name="Thomas B.C."/>
            <person name="Malmstrom R."/>
            <person name="Stieglmeier M."/>
            <person name="Klingl A."/>
            <person name="Woyke T."/>
            <person name="Ryan C.M."/>
            <person name="Banfield J.F."/>
        </authorList>
    </citation>
    <scope>NUCLEOTIDE SEQUENCE [LARGE SCALE GENOMIC DNA]</scope>
    <source>
        <strain evidence="2">CG17_big_fil_post_rev_8_21_14_2_50_48_46</strain>
    </source>
</reference>
<feature type="region of interest" description="Disordered" evidence="1">
    <location>
        <begin position="589"/>
        <end position="613"/>
    </location>
</feature>
<protein>
    <submittedName>
        <fullName evidence="2">Uncharacterized protein</fullName>
    </submittedName>
</protein>
<organism evidence="2 3">
    <name type="scientific">bacterium (Candidatus Blackallbacteria) CG17_big_fil_post_rev_8_21_14_2_50_48_46</name>
    <dbReference type="NCBI Taxonomy" id="2014261"/>
    <lineage>
        <taxon>Bacteria</taxon>
        <taxon>Candidatus Blackallbacteria</taxon>
    </lineage>
</organism>
<feature type="region of interest" description="Disordered" evidence="1">
    <location>
        <begin position="1"/>
        <end position="108"/>
    </location>
</feature>
<evidence type="ECO:0000256" key="1">
    <source>
        <dbReference type="SAM" id="MobiDB-lite"/>
    </source>
</evidence>
<name>A0A2M7G721_9BACT</name>
<gene>
    <name evidence="2" type="ORF">COW36_07200</name>
</gene>
<dbReference type="AlphaFoldDB" id="A0A2M7G721"/>
<comment type="caution">
    <text evidence="2">The sequence shown here is derived from an EMBL/GenBank/DDBJ whole genome shotgun (WGS) entry which is preliminary data.</text>
</comment>
<evidence type="ECO:0000313" key="3">
    <source>
        <dbReference type="Proteomes" id="UP000231019"/>
    </source>
</evidence>
<feature type="compositionally biased region" description="Polar residues" evidence="1">
    <location>
        <begin position="38"/>
        <end position="52"/>
    </location>
</feature>
<proteinExistence type="predicted"/>
<accession>A0A2M7G721</accession>
<dbReference type="Proteomes" id="UP000231019">
    <property type="component" value="Unassembled WGS sequence"/>
</dbReference>
<dbReference type="EMBL" id="PFFQ01000019">
    <property type="protein sequence ID" value="PIW17848.1"/>
    <property type="molecule type" value="Genomic_DNA"/>
</dbReference>
<feature type="compositionally biased region" description="Basic and acidic residues" evidence="1">
    <location>
        <begin position="64"/>
        <end position="77"/>
    </location>
</feature>
<evidence type="ECO:0000313" key="2">
    <source>
        <dbReference type="EMBL" id="PIW17848.1"/>
    </source>
</evidence>
<sequence>MQQISRQAPLPLTPGTAKPQVKKTETTTPASLPAALPTETTPNSPAPTGSQQDQDDTKTLAVKKSPEELHEASKTIEKTSTGPEIEKSLFGKGASDLSAASGTSKTTKIAKATETALIPGEPTETETSEAPLEVKNEVSAGIGVWATPNGLFGRIKGSVSNVGDSGLTLGISLGGSKQRKVKELPDGRFACAQKSQIDLGIGVSSGTEALAYSGSLAVSRCRDVIYARKLEDGESQFDFRNKHLPTQSEIADNPALLKEGDEIAFRGQMSIGVSVGVVEPNSHVKVSAGITVETEFITNIKAIAPTPENPDLKYRVRIEPSNLAVGGKVSAGVGPFALTAEGKIDSVVFYEFEMDDASLKTFLETGKLPFNIPDPKEYIGQDLSKQQADFTAFNMGSQSARLVSMGASKSTELTGTASATLADASISRTSSESIVVRNGEIHREVEHSLSAGYSSVISGERSNHFSVKHVDRLVSVPDREDKAFEFVGVEAQYKISDSKTAAADLSEDLDRVNKMLGRSMSPNRLVVPDRKDDKFGSTSVSLKIEITPAVLEELVKLSDQIGKAAPESLSKPTTIDEALELVDKIQESRQKSAVPDATKAVPEATEAAPDSAAPTQSTLAFSLVIIERELNIPPEEIKTLLTTLKEIESELEPDKGNSDDIRRRQGEAVADFLANGIVPVVGQEEMSRVASLQRLIGESADLVKVEVNSDIHESKIDALGVEGFLAPKRKDQMVELLQTGSASVAGVQDAMARAGGDTWNRFNVGAQKVIALKQIRADLERDKVLDPDEVGRLTRKVDAMIQGLEKDMDAQLETAEGRIHIMKNLVKAGPSVFPNKIYTSPEEIFDLPNIRNEMINRVMDKALADLETSGADLGKKPELSRLITQICREDNGRAGVEQVFQLLSAAEDNHPTYVQQILKQVSIEDLAKLVPRTTDTEKLELARLVDTHYFDGTLASTKPFEKALKASGVKSAELFEKYSQKLTALETELTSLSQSQTELLSPSGKHAPKVAKTDYMSHFKEVHSSETAVAKVSGKILDRFIALGPERHQELLQRQLALTAQVESLKGEMADMSPDQRQRLFDQVMKQDSLGEASQSILRSLIQTSRSGDELTKFMLRFSAWEKTETTPIDKVSDVFRGLAKDVKLKKKAISKQESRLAVRELRQQASDRLNQIAKKPAGSA</sequence>